<proteinExistence type="predicted"/>
<dbReference type="AlphaFoldDB" id="A0A1Q8VKN9"/>
<name>A0A1Q8VKN9_9ACTO</name>
<evidence type="ECO:0000313" key="1">
    <source>
        <dbReference type="EMBL" id="OLO48667.1"/>
    </source>
</evidence>
<evidence type="ECO:0000313" key="2">
    <source>
        <dbReference type="Proteomes" id="UP000186394"/>
    </source>
</evidence>
<sequence>MDQLSEDAFLNTWAAAEVIAKVYEADRRFSGLHMVRTVVQPRIVNELASRHAMAHQLQRAVDEDRACDDPLLADEIYELAGLVRQARSTPREPSDDPQGVSQREPYLYALLGPASSLISSLDDNKRATLEESAHQTFVGTFAGDRPTNELVETLTASLMADLSENPAFTGAVKSNFSLLVLNTLRFMVYVGDVRQEYTMPIDASHPAPREATLQKHFAEYLSATELAGRVGLEHSNIANGRADVIVNFDGAQRYVTEVKRELADSSKTSIESAYLAQAMEYQSTNQPFAQLLVLDLTDHSAGTPHVADSVWVSHRRDASKRITTSAVIAVVRGNRPTPSSMA</sequence>
<accession>A0A1Q8VKN9</accession>
<comment type="caution">
    <text evidence="1">The sequence shown here is derived from an EMBL/GenBank/DDBJ whole genome shotgun (WGS) entry which is preliminary data.</text>
</comment>
<gene>
    <name evidence="1" type="ORF">BKH28_09195</name>
</gene>
<dbReference type="Proteomes" id="UP000186394">
    <property type="component" value="Unassembled WGS sequence"/>
</dbReference>
<protein>
    <submittedName>
        <fullName evidence="1">Uncharacterized protein</fullName>
    </submittedName>
</protein>
<organism evidence="1 2">
    <name type="scientific">Actinomyces oris</name>
    <dbReference type="NCBI Taxonomy" id="544580"/>
    <lineage>
        <taxon>Bacteria</taxon>
        <taxon>Bacillati</taxon>
        <taxon>Actinomycetota</taxon>
        <taxon>Actinomycetes</taxon>
        <taxon>Actinomycetales</taxon>
        <taxon>Actinomycetaceae</taxon>
        <taxon>Actinomyces</taxon>
    </lineage>
</organism>
<reference evidence="1 2" key="1">
    <citation type="submission" date="2016-12" db="EMBL/GenBank/DDBJ databases">
        <title>Genomic comparison of strains in the 'Actinomyces naeslundii' group.</title>
        <authorList>
            <person name="Mughal S.R."/>
            <person name="Do T."/>
            <person name="Gilbert S.C."/>
            <person name="Witherden E.A."/>
            <person name="Didelot X."/>
            <person name="Beighton D."/>
        </authorList>
    </citation>
    <scope>NUCLEOTIDE SEQUENCE [LARGE SCALE GENOMIC DNA]</scope>
    <source>
        <strain evidence="1 2">P6N</strain>
    </source>
</reference>
<dbReference type="EMBL" id="MSKL01000023">
    <property type="protein sequence ID" value="OLO48667.1"/>
    <property type="molecule type" value="Genomic_DNA"/>
</dbReference>